<feature type="region of interest" description="Disordered" evidence="1">
    <location>
        <begin position="298"/>
        <end position="317"/>
    </location>
</feature>
<feature type="compositionally biased region" description="Basic and acidic residues" evidence="1">
    <location>
        <begin position="130"/>
        <end position="152"/>
    </location>
</feature>
<gene>
    <name evidence="2" type="ORF">PSALAMII_LOCUS4459</name>
</gene>
<protein>
    <submittedName>
        <fullName evidence="2">Uncharacterized protein</fullName>
    </submittedName>
</protein>
<dbReference type="Proteomes" id="UP001152592">
    <property type="component" value="Unassembled WGS sequence"/>
</dbReference>
<evidence type="ECO:0000256" key="1">
    <source>
        <dbReference type="SAM" id="MobiDB-lite"/>
    </source>
</evidence>
<feature type="region of interest" description="Disordered" evidence="1">
    <location>
        <begin position="126"/>
        <end position="185"/>
    </location>
</feature>
<feature type="region of interest" description="Disordered" evidence="1">
    <location>
        <begin position="339"/>
        <end position="477"/>
    </location>
</feature>
<accession>A0A9W4NH67</accession>
<sequence length="477" mass="53768">MDTDIGVLLFSSNGRMGVLAVPSLIAGRGVCGVSNSYNFCICNVLGGIRYPKRMRLLLKRCHFVVDLGRCRYAALRKRDDLTLDAYLPICTFSFFGPRRLNDIFFCSCASVNEGFIMPRTLPWQRAPTEPVEKEETPRKRVKTEPELDRDTTPRNPLSSPAKRDFFRSSQSPPTSPAKQCPPEEFLIPGLHRDDGWVMVEDEFYAVAQTYTQHLHYAEYVRRRKEVKENHGILAEDIERPTDDRTPLPKRVETQRELSTLRERQTSGLAHLANERPNEFEGDDDELWAGTHLQDFMSSPRRSRSLAGHQIPKSSTRAAAGFGRLPVARARVNSIGSFTSEKKRPDVETIEIDEETASDSVDDLDSRGPSRMAPPPKRAQSVMQSGGTPRARHKSELRIAPTPKIKSSPSNARSSQTPGFKSKIQSLFDDLDDLPETPQINNTFHAKENSTTPRPETCKRNSLDPKKPRHSEVPIFLG</sequence>
<reference evidence="2" key="1">
    <citation type="submission" date="2021-07" db="EMBL/GenBank/DDBJ databases">
        <authorList>
            <person name="Branca A.L. A."/>
        </authorList>
    </citation>
    <scope>NUCLEOTIDE SEQUENCE</scope>
</reference>
<organism evidence="2 3">
    <name type="scientific">Penicillium salamii</name>
    <dbReference type="NCBI Taxonomy" id="1612424"/>
    <lineage>
        <taxon>Eukaryota</taxon>
        <taxon>Fungi</taxon>
        <taxon>Dikarya</taxon>
        <taxon>Ascomycota</taxon>
        <taxon>Pezizomycotina</taxon>
        <taxon>Eurotiomycetes</taxon>
        <taxon>Eurotiomycetidae</taxon>
        <taxon>Eurotiales</taxon>
        <taxon>Aspergillaceae</taxon>
        <taxon>Penicillium</taxon>
    </lineage>
</organism>
<feature type="compositionally biased region" description="Polar residues" evidence="1">
    <location>
        <begin position="404"/>
        <end position="424"/>
    </location>
</feature>
<evidence type="ECO:0000313" key="2">
    <source>
        <dbReference type="EMBL" id="CAG8369285.1"/>
    </source>
</evidence>
<feature type="compositionally biased region" description="Polar residues" evidence="1">
    <location>
        <begin position="437"/>
        <end position="453"/>
    </location>
</feature>
<comment type="caution">
    <text evidence="2">The sequence shown here is derived from an EMBL/GenBank/DDBJ whole genome shotgun (WGS) entry which is preliminary data.</text>
</comment>
<feature type="compositionally biased region" description="Acidic residues" evidence="1">
    <location>
        <begin position="347"/>
        <end position="362"/>
    </location>
</feature>
<proteinExistence type="predicted"/>
<dbReference type="AlphaFoldDB" id="A0A9W4NH67"/>
<dbReference type="EMBL" id="CAJVPD010000222">
    <property type="protein sequence ID" value="CAG8369285.1"/>
    <property type="molecule type" value="Genomic_DNA"/>
</dbReference>
<evidence type="ECO:0000313" key="3">
    <source>
        <dbReference type="Proteomes" id="UP001152592"/>
    </source>
</evidence>
<feature type="compositionally biased region" description="Basic and acidic residues" evidence="1">
    <location>
        <begin position="455"/>
        <end position="471"/>
    </location>
</feature>
<name>A0A9W4NH67_9EURO</name>
<dbReference type="OrthoDB" id="4807664at2759"/>